<evidence type="ECO:0000313" key="3">
    <source>
        <dbReference type="Proteomes" id="UP000652761"/>
    </source>
</evidence>
<gene>
    <name evidence="2" type="ORF">Taro_044847</name>
</gene>
<dbReference type="Proteomes" id="UP000652761">
    <property type="component" value="Unassembled WGS sequence"/>
</dbReference>
<dbReference type="EMBL" id="NMUH01005150">
    <property type="protein sequence ID" value="MQM11935.1"/>
    <property type="molecule type" value="Genomic_DNA"/>
</dbReference>
<dbReference type="AlphaFoldDB" id="A0A843X3C8"/>
<reference evidence="2" key="1">
    <citation type="submission" date="2017-07" db="EMBL/GenBank/DDBJ databases">
        <title>Taro Niue Genome Assembly and Annotation.</title>
        <authorList>
            <person name="Atibalentja N."/>
            <person name="Keating K."/>
            <person name="Fields C.J."/>
        </authorList>
    </citation>
    <scope>NUCLEOTIDE SEQUENCE</scope>
    <source>
        <strain evidence="2">Niue_2</strain>
        <tissue evidence="2">Leaf</tissue>
    </source>
</reference>
<comment type="caution">
    <text evidence="2">The sequence shown here is derived from an EMBL/GenBank/DDBJ whole genome shotgun (WGS) entry which is preliminary data.</text>
</comment>
<evidence type="ECO:0000256" key="1">
    <source>
        <dbReference type="SAM" id="MobiDB-lite"/>
    </source>
</evidence>
<feature type="compositionally biased region" description="Polar residues" evidence="1">
    <location>
        <begin position="74"/>
        <end position="85"/>
    </location>
</feature>
<accession>A0A843X3C8</accession>
<proteinExistence type="predicted"/>
<name>A0A843X3C8_COLES</name>
<evidence type="ECO:0000313" key="2">
    <source>
        <dbReference type="EMBL" id="MQM11935.1"/>
    </source>
</evidence>
<organism evidence="2 3">
    <name type="scientific">Colocasia esculenta</name>
    <name type="common">Wild taro</name>
    <name type="synonym">Arum esculentum</name>
    <dbReference type="NCBI Taxonomy" id="4460"/>
    <lineage>
        <taxon>Eukaryota</taxon>
        <taxon>Viridiplantae</taxon>
        <taxon>Streptophyta</taxon>
        <taxon>Embryophyta</taxon>
        <taxon>Tracheophyta</taxon>
        <taxon>Spermatophyta</taxon>
        <taxon>Magnoliopsida</taxon>
        <taxon>Liliopsida</taxon>
        <taxon>Araceae</taxon>
        <taxon>Aroideae</taxon>
        <taxon>Colocasieae</taxon>
        <taxon>Colocasia</taxon>
    </lineage>
</organism>
<keyword evidence="3" id="KW-1185">Reference proteome</keyword>
<protein>
    <submittedName>
        <fullName evidence="2">Uncharacterized protein</fullName>
    </submittedName>
</protein>
<sequence length="145" mass="15898">MPPHGIDYWFMMPVSNPDNTVQELHLSLAVTDVRSNCSSTTISKAKELWRPTKPPQPVGHTLCRHMPGTFRDSGPSSLNRTTTLPGSEGVQEDDKTSTVPLYQDKPRAHTHMPGSHKTWGTQLKRHSGIGAGPPHLASIQTTLVT</sequence>
<feature type="region of interest" description="Disordered" evidence="1">
    <location>
        <begin position="68"/>
        <end position="145"/>
    </location>
</feature>